<organism evidence="1 2">
    <name type="scientific">Puccinia striiformis f. sp. tritici PST-78</name>
    <dbReference type="NCBI Taxonomy" id="1165861"/>
    <lineage>
        <taxon>Eukaryota</taxon>
        <taxon>Fungi</taxon>
        <taxon>Dikarya</taxon>
        <taxon>Basidiomycota</taxon>
        <taxon>Pucciniomycotina</taxon>
        <taxon>Pucciniomycetes</taxon>
        <taxon>Pucciniales</taxon>
        <taxon>Pucciniaceae</taxon>
        <taxon>Puccinia</taxon>
    </lineage>
</organism>
<evidence type="ECO:0000313" key="2">
    <source>
        <dbReference type="Proteomes" id="UP000054564"/>
    </source>
</evidence>
<name>A0A0L0VAH0_9BASI</name>
<gene>
    <name evidence="1" type="ORF">PSTG_10406</name>
</gene>
<comment type="caution">
    <text evidence="1">The sequence shown here is derived from an EMBL/GenBank/DDBJ whole genome shotgun (WGS) entry which is preliminary data.</text>
</comment>
<evidence type="ECO:0000313" key="1">
    <source>
        <dbReference type="EMBL" id="KNE96287.1"/>
    </source>
</evidence>
<keyword evidence="2" id="KW-1185">Reference proteome</keyword>
<dbReference type="AlphaFoldDB" id="A0A0L0VAH0"/>
<dbReference type="OrthoDB" id="10383344at2759"/>
<accession>A0A0L0VAH0</accession>
<sequence length="570" mass="66198">MILSSGLQRIKAIVLAVCYLRATQCMYNSIEKASLLKGPSAIEEAVTSHVKSEDDIEEYFNSIRQFRQPSPGLAKEHLDLVISKSKSGEPGSPHDQVLVDPYWAYVHVDSLVDDSNQRTRDLDEFMDELSERKSSSEIVNYDGNKRDNQKLVHHARSLKYIDTYVKGNMPIWVNDWARENGLPLYGLFQTRDDSLIKGSSGKSLKESERHAGTQTLLDRHLAQALEEVFQDLYSYRWIANPNENVLKLRRISIQTVDQLYKHGLITEETFKSYIEKWCNHNGHASRNIWQHLSKFGKEYKNNLFGADRRLFTSWSLSPFVNMLEVLPPRPKRRLLFTFLELDARKYKRQGDSLLKGNVERWINAFFNNDALLGYLQGERYHSKNDVAKELQWLIEGFKGSDLWSGDWKSSEELRILGQILHFVDKNFLRDAEKSHLLELSTLLDDEVRERINLMSSRSKALSELENITEYLIESTHPSQDQRGTKIMPTLQELNILENNIENLPSQIVYRKNIENLGEREKSSCQEEIQVQMTYFKQQLDAIRAKHSEGTGFFSRVWAPYRILKSIWNAS</sequence>
<proteinExistence type="predicted"/>
<protein>
    <submittedName>
        <fullName evidence="1">Uncharacterized protein</fullName>
    </submittedName>
</protein>
<dbReference type="Proteomes" id="UP000054564">
    <property type="component" value="Unassembled WGS sequence"/>
</dbReference>
<reference evidence="2" key="1">
    <citation type="submission" date="2014-03" db="EMBL/GenBank/DDBJ databases">
        <title>The Genome Sequence of Puccinia striiformis f. sp. tritici PST-78.</title>
        <authorList>
            <consortium name="The Broad Institute Genome Sequencing Platform"/>
            <person name="Cuomo C."/>
            <person name="Hulbert S."/>
            <person name="Chen X."/>
            <person name="Walker B."/>
            <person name="Young S.K."/>
            <person name="Zeng Q."/>
            <person name="Gargeya S."/>
            <person name="Fitzgerald M."/>
            <person name="Haas B."/>
            <person name="Abouelleil A."/>
            <person name="Alvarado L."/>
            <person name="Arachchi H.M."/>
            <person name="Berlin A.M."/>
            <person name="Chapman S.B."/>
            <person name="Goldberg J."/>
            <person name="Griggs A."/>
            <person name="Gujja S."/>
            <person name="Hansen M."/>
            <person name="Howarth C."/>
            <person name="Imamovic A."/>
            <person name="Larimer J."/>
            <person name="McCowan C."/>
            <person name="Montmayeur A."/>
            <person name="Murphy C."/>
            <person name="Neiman D."/>
            <person name="Pearson M."/>
            <person name="Priest M."/>
            <person name="Roberts A."/>
            <person name="Saif S."/>
            <person name="Shea T."/>
            <person name="Sisk P."/>
            <person name="Sykes S."/>
            <person name="Wortman J."/>
            <person name="Nusbaum C."/>
            <person name="Birren B."/>
        </authorList>
    </citation>
    <scope>NUCLEOTIDE SEQUENCE [LARGE SCALE GENOMIC DNA]</scope>
    <source>
        <strain evidence="2">race PST-78</strain>
    </source>
</reference>
<dbReference type="EMBL" id="AJIL01000084">
    <property type="protein sequence ID" value="KNE96287.1"/>
    <property type="molecule type" value="Genomic_DNA"/>
</dbReference>